<dbReference type="InterPro" id="IPR013783">
    <property type="entry name" value="Ig-like_fold"/>
</dbReference>
<dbReference type="AlphaFoldDB" id="A0A0E9X1K7"/>
<dbReference type="GO" id="GO:0032733">
    <property type="term" value="P:positive regulation of interleukin-10 production"/>
    <property type="evidence" value="ECO:0007669"/>
    <property type="project" value="TreeGrafter"/>
</dbReference>
<protein>
    <recommendedName>
        <fullName evidence="2">Ig-like domain-containing protein</fullName>
    </recommendedName>
</protein>
<dbReference type="GO" id="GO:0009986">
    <property type="term" value="C:cell surface"/>
    <property type="evidence" value="ECO:0007669"/>
    <property type="project" value="TreeGrafter"/>
</dbReference>
<dbReference type="InterPro" id="IPR003599">
    <property type="entry name" value="Ig_sub"/>
</dbReference>
<dbReference type="SUPFAM" id="SSF48726">
    <property type="entry name" value="Immunoglobulin"/>
    <property type="match status" value="1"/>
</dbReference>
<dbReference type="Proteomes" id="UP001044222">
    <property type="component" value="Chromosome 8"/>
</dbReference>
<feature type="transmembrane region" description="Helical" evidence="1">
    <location>
        <begin position="157"/>
        <end position="179"/>
    </location>
</feature>
<evidence type="ECO:0000313" key="3">
    <source>
        <dbReference type="EMBL" id="JAH95755.1"/>
    </source>
</evidence>
<sequence>MLTSQRRSSMRVIWPDQALLFQNRIQNIILLLGLLFITGSLATRVTTPRNMTALTGNPVTLTCDLDVDGEVFQVEWNRCDGRKVLVFHRAHGKSVNTGYRERISVVTLNRFTLLETRANDSGEYCCELSTFPHGTLKGKLTLLLQTDMSQVSSSSSLIVSIVSGILGFAVLGVLFALLVSCQGRRRRVRHPVHVAVHSRGLPQSHQSFLKTSPLNIRREGQEEKDVEEEEKADYFNVLTSKIVNNSSNSP</sequence>
<keyword evidence="1" id="KW-0472">Membrane</keyword>
<dbReference type="InterPro" id="IPR036179">
    <property type="entry name" value="Ig-like_dom_sf"/>
</dbReference>
<accession>A0A0E9X1K7</accession>
<dbReference type="Gene3D" id="2.60.40.10">
    <property type="entry name" value="Immunoglobulins"/>
    <property type="match status" value="1"/>
</dbReference>
<gene>
    <name evidence="4" type="ORF">ANANG_G00153400</name>
</gene>
<name>A0A0E9X1K7_ANGAN</name>
<dbReference type="GO" id="GO:0032695">
    <property type="term" value="P:negative regulation of interleukin-12 production"/>
    <property type="evidence" value="ECO:0007669"/>
    <property type="project" value="TreeGrafter"/>
</dbReference>
<dbReference type="Pfam" id="PF07686">
    <property type="entry name" value="V-set"/>
    <property type="match status" value="1"/>
</dbReference>
<feature type="domain" description="Ig-like" evidence="2">
    <location>
        <begin position="42"/>
        <end position="129"/>
    </location>
</feature>
<dbReference type="PANTHER" id="PTHR47734:SF1">
    <property type="entry name" value="T-CELL IMMUNORECEPTOR WITH IG AND ITIM DOMAINS"/>
    <property type="match status" value="1"/>
</dbReference>
<dbReference type="InterPro" id="IPR013106">
    <property type="entry name" value="Ig_V-set"/>
</dbReference>
<dbReference type="GO" id="GO:0005102">
    <property type="term" value="F:signaling receptor binding"/>
    <property type="evidence" value="ECO:0007669"/>
    <property type="project" value="InterPro"/>
</dbReference>
<evidence type="ECO:0000256" key="1">
    <source>
        <dbReference type="SAM" id="Phobius"/>
    </source>
</evidence>
<evidence type="ECO:0000259" key="2">
    <source>
        <dbReference type="PROSITE" id="PS50835"/>
    </source>
</evidence>
<dbReference type="InterPro" id="IPR042948">
    <property type="entry name" value="TIGIT"/>
</dbReference>
<dbReference type="PROSITE" id="PS50835">
    <property type="entry name" value="IG_LIKE"/>
    <property type="match status" value="1"/>
</dbReference>
<dbReference type="PANTHER" id="PTHR47734">
    <property type="entry name" value="T-CELL IMMUNORECEPTOR WITH IG AND ITIM DOMAINS PROTEIN, TIGIT"/>
    <property type="match status" value="1"/>
</dbReference>
<dbReference type="EMBL" id="GBXM01012822">
    <property type="protein sequence ID" value="JAH95755.1"/>
    <property type="molecule type" value="Transcribed_RNA"/>
</dbReference>
<keyword evidence="5" id="KW-1185">Reference proteome</keyword>
<reference evidence="3" key="2">
    <citation type="journal article" date="2015" name="Fish Shellfish Immunol.">
        <title>Early steps in the European eel (Anguilla anguilla)-Vibrio vulnificus interaction in the gills: Role of the RtxA13 toxin.</title>
        <authorList>
            <person name="Callol A."/>
            <person name="Pajuelo D."/>
            <person name="Ebbesson L."/>
            <person name="Teles M."/>
            <person name="MacKenzie S."/>
            <person name="Amaro C."/>
        </authorList>
    </citation>
    <scope>NUCLEOTIDE SEQUENCE</scope>
</reference>
<proteinExistence type="predicted"/>
<reference evidence="3" key="1">
    <citation type="submission" date="2014-11" db="EMBL/GenBank/DDBJ databases">
        <authorList>
            <person name="Amaro Gonzalez C."/>
        </authorList>
    </citation>
    <scope>NUCLEOTIDE SEQUENCE</scope>
</reference>
<reference evidence="4" key="3">
    <citation type="submission" date="2021-01" db="EMBL/GenBank/DDBJ databases">
        <title>A chromosome-scale assembly of European eel, Anguilla anguilla.</title>
        <authorList>
            <person name="Henkel C."/>
            <person name="Jong-Raadsen S.A."/>
            <person name="Dufour S."/>
            <person name="Weltzien F.-A."/>
            <person name="Palstra A.P."/>
            <person name="Pelster B."/>
            <person name="Spaink H.P."/>
            <person name="Van Den Thillart G.E."/>
            <person name="Jansen H."/>
            <person name="Zahm M."/>
            <person name="Klopp C."/>
            <person name="Cedric C."/>
            <person name="Louis A."/>
            <person name="Berthelot C."/>
            <person name="Parey E."/>
            <person name="Roest Crollius H."/>
            <person name="Montfort J."/>
            <person name="Robinson-Rechavi M."/>
            <person name="Bucao C."/>
            <person name="Bouchez O."/>
            <person name="Gislard M."/>
            <person name="Lluch J."/>
            <person name="Milhes M."/>
            <person name="Lampietro C."/>
            <person name="Lopez Roques C."/>
            <person name="Donnadieu C."/>
            <person name="Braasch I."/>
            <person name="Desvignes T."/>
            <person name="Postlethwait J."/>
            <person name="Bobe J."/>
            <person name="Guiguen Y."/>
            <person name="Dirks R."/>
        </authorList>
    </citation>
    <scope>NUCLEOTIDE SEQUENCE</scope>
    <source>
        <strain evidence="4">Tag_6206</strain>
        <tissue evidence="4">Liver</tissue>
    </source>
</reference>
<dbReference type="SMART" id="SM00409">
    <property type="entry name" value="IG"/>
    <property type="match status" value="1"/>
</dbReference>
<dbReference type="EMBL" id="JAFIRN010000008">
    <property type="protein sequence ID" value="KAG5843672.1"/>
    <property type="molecule type" value="Genomic_DNA"/>
</dbReference>
<dbReference type="InterPro" id="IPR007110">
    <property type="entry name" value="Ig-like_dom"/>
</dbReference>
<dbReference type="GO" id="GO:0050868">
    <property type="term" value="P:negative regulation of T cell activation"/>
    <property type="evidence" value="ECO:0007669"/>
    <property type="project" value="InterPro"/>
</dbReference>
<keyword evidence="1" id="KW-0812">Transmembrane</keyword>
<evidence type="ECO:0000313" key="5">
    <source>
        <dbReference type="Proteomes" id="UP001044222"/>
    </source>
</evidence>
<keyword evidence="1" id="KW-1133">Transmembrane helix</keyword>
<organism evidence="3">
    <name type="scientific">Anguilla anguilla</name>
    <name type="common">European freshwater eel</name>
    <name type="synonym">Muraena anguilla</name>
    <dbReference type="NCBI Taxonomy" id="7936"/>
    <lineage>
        <taxon>Eukaryota</taxon>
        <taxon>Metazoa</taxon>
        <taxon>Chordata</taxon>
        <taxon>Craniata</taxon>
        <taxon>Vertebrata</taxon>
        <taxon>Euteleostomi</taxon>
        <taxon>Actinopterygii</taxon>
        <taxon>Neopterygii</taxon>
        <taxon>Teleostei</taxon>
        <taxon>Anguilliformes</taxon>
        <taxon>Anguillidae</taxon>
        <taxon>Anguilla</taxon>
    </lineage>
</organism>
<evidence type="ECO:0000313" key="4">
    <source>
        <dbReference type="EMBL" id="KAG5843672.1"/>
    </source>
</evidence>